<comment type="caution">
    <text evidence="2">The sequence shown here is derived from an EMBL/GenBank/DDBJ whole genome shotgun (WGS) entry which is preliminary data.</text>
</comment>
<evidence type="ECO:0000313" key="2">
    <source>
        <dbReference type="EMBL" id="KON30712.1"/>
    </source>
</evidence>
<reference evidence="2 3" key="1">
    <citation type="submission" date="2015-06" db="EMBL/GenBank/DDBJ databases">
        <title>New insights into the roles of widespread benthic archaea in carbon and nitrogen cycling.</title>
        <authorList>
            <person name="Lazar C.S."/>
            <person name="Baker B.J."/>
            <person name="Seitz K.W."/>
            <person name="Hyde A.S."/>
            <person name="Dick G.J."/>
            <person name="Hinrichs K.-U."/>
            <person name="Teske A.P."/>
        </authorList>
    </citation>
    <scope>NUCLEOTIDE SEQUENCE [LARGE SCALE GENOMIC DNA]</scope>
    <source>
        <strain evidence="2">DG-45</strain>
    </source>
</reference>
<accession>A0A0M0BQ51</accession>
<feature type="domain" description="TGS" evidence="1">
    <location>
        <begin position="24"/>
        <end position="77"/>
    </location>
</feature>
<evidence type="ECO:0000259" key="1">
    <source>
        <dbReference type="Pfam" id="PF02824"/>
    </source>
</evidence>
<sequence length="83" mass="9287">LDSILVYPVEDAERLTDHGGRVLPDCYLVPRGTTARGLAGIIHTELEESFIYAVDARTRMRLGDDHVLRDNDVIQIVAAKARR</sequence>
<protein>
    <submittedName>
        <fullName evidence="2">Translation-associated GTPase</fullName>
    </submittedName>
</protein>
<dbReference type="Proteomes" id="UP000037210">
    <property type="component" value="Unassembled WGS sequence"/>
</dbReference>
<dbReference type="EMBL" id="LFWZ01000023">
    <property type="protein sequence ID" value="KON30712.1"/>
    <property type="molecule type" value="Genomic_DNA"/>
</dbReference>
<organism evidence="2 3">
    <name type="scientific">miscellaneous Crenarchaeota group-15 archaeon DG-45</name>
    <dbReference type="NCBI Taxonomy" id="1685127"/>
    <lineage>
        <taxon>Archaea</taxon>
        <taxon>Candidatus Bathyarchaeota</taxon>
        <taxon>MCG-15</taxon>
    </lineage>
</organism>
<dbReference type="InterPro" id="IPR012675">
    <property type="entry name" value="Beta-grasp_dom_sf"/>
</dbReference>
<dbReference type="InterPro" id="IPR012676">
    <property type="entry name" value="TGS-like"/>
</dbReference>
<feature type="non-terminal residue" evidence="2">
    <location>
        <position position="1"/>
    </location>
</feature>
<dbReference type="InterPro" id="IPR004095">
    <property type="entry name" value="TGS"/>
</dbReference>
<gene>
    <name evidence="2" type="primary">ychF</name>
    <name evidence="2" type="ORF">AC482_03115</name>
</gene>
<proteinExistence type="predicted"/>
<name>A0A0M0BQ51_9ARCH</name>
<dbReference type="SUPFAM" id="SSF81271">
    <property type="entry name" value="TGS-like"/>
    <property type="match status" value="1"/>
</dbReference>
<evidence type="ECO:0000313" key="3">
    <source>
        <dbReference type="Proteomes" id="UP000037210"/>
    </source>
</evidence>
<dbReference type="AlphaFoldDB" id="A0A0M0BQ51"/>
<dbReference type="Gene3D" id="3.10.20.30">
    <property type="match status" value="1"/>
</dbReference>
<dbReference type="Pfam" id="PF02824">
    <property type="entry name" value="TGS"/>
    <property type="match status" value="1"/>
</dbReference>